<gene>
    <name evidence="2" type="ORF">LSTR_LSTR007437</name>
</gene>
<feature type="signal peptide" evidence="1">
    <location>
        <begin position="1"/>
        <end position="17"/>
    </location>
</feature>
<sequence length="184" mass="20128">MKPLIFLVLAVAATVTAEIKLTEETRPVKVEKSADDLETGSSEHDLQASPYSYANAYGYGGGALALYGNPFGYGGWYPYSQAYSHGGYGHGYGGYGAGYGGYGGYGGWKGYYPLGATSYSHRYQEHYPVYKNYGYGYPYYYGKYRSPYYGYGHAYPYTLGHYGGYGHGYGAYGGYGGYGGLFKR</sequence>
<keyword evidence="1" id="KW-0732">Signal</keyword>
<evidence type="ECO:0000313" key="2">
    <source>
        <dbReference type="EMBL" id="RZF40237.1"/>
    </source>
</evidence>
<dbReference type="Proteomes" id="UP000291343">
    <property type="component" value="Unassembled WGS sequence"/>
</dbReference>
<organism evidence="2 3">
    <name type="scientific">Laodelphax striatellus</name>
    <name type="common">Small brown planthopper</name>
    <name type="synonym">Delphax striatella</name>
    <dbReference type="NCBI Taxonomy" id="195883"/>
    <lineage>
        <taxon>Eukaryota</taxon>
        <taxon>Metazoa</taxon>
        <taxon>Ecdysozoa</taxon>
        <taxon>Arthropoda</taxon>
        <taxon>Hexapoda</taxon>
        <taxon>Insecta</taxon>
        <taxon>Pterygota</taxon>
        <taxon>Neoptera</taxon>
        <taxon>Paraneoptera</taxon>
        <taxon>Hemiptera</taxon>
        <taxon>Auchenorrhyncha</taxon>
        <taxon>Fulgoroidea</taxon>
        <taxon>Delphacidae</taxon>
        <taxon>Criomorphinae</taxon>
        <taxon>Laodelphax</taxon>
    </lineage>
</organism>
<dbReference type="AlphaFoldDB" id="A0A482X2X3"/>
<evidence type="ECO:0000256" key="1">
    <source>
        <dbReference type="SAM" id="SignalP"/>
    </source>
</evidence>
<keyword evidence="3" id="KW-1185">Reference proteome</keyword>
<dbReference type="InParanoid" id="A0A482X2X3"/>
<feature type="chain" id="PRO_5019713563" evidence="1">
    <location>
        <begin position="18"/>
        <end position="184"/>
    </location>
</feature>
<dbReference type="EMBL" id="QKKF02018737">
    <property type="protein sequence ID" value="RZF40237.1"/>
    <property type="molecule type" value="Genomic_DNA"/>
</dbReference>
<proteinExistence type="predicted"/>
<dbReference type="OrthoDB" id="10569974at2759"/>
<evidence type="ECO:0000313" key="3">
    <source>
        <dbReference type="Proteomes" id="UP000291343"/>
    </source>
</evidence>
<accession>A0A482X2X3</accession>
<reference evidence="2 3" key="1">
    <citation type="journal article" date="2017" name="Gigascience">
        <title>Genome sequence of the small brown planthopper, Laodelphax striatellus.</title>
        <authorList>
            <person name="Zhu J."/>
            <person name="Jiang F."/>
            <person name="Wang X."/>
            <person name="Yang P."/>
            <person name="Bao Y."/>
            <person name="Zhao W."/>
            <person name="Wang W."/>
            <person name="Lu H."/>
            <person name="Wang Q."/>
            <person name="Cui N."/>
            <person name="Li J."/>
            <person name="Chen X."/>
            <person name="Luo L."/>
            <person name="Yu J."/>
            <person name="Kang L."/>
            <person name="Cui F."/>
        </authorList>
    </citation>
    <scope>NUCLEOTIDE SEQUENCE [LARGE SCALE GENOMIC DNA]</scope>
    <source>
        <strain evidence="2">Lst14</strain>
    </source>
</reference>
<protein>
    <submittedName>
        <fullName evidence="2">Uncharacterized protein</fullName>
    </submittedName>
</protein>
<name>A0A482X2X3_LAOST</name>
<comment type="caution">
    <text evidence="2">The sequence shown here is derived from an EMBL/GenBank/DDBJ whole genome shotgun (WGS) entry which is preliminary data.</text>
</comment>